<organism evidence="2 3">
    <name type="scientific">Candidatus Terasakiella magnetica</name>
    <dbReference type="NCBI Taxonomy" id="1867952"/>
    <lineage>
        <taxon>Bacteria</taxon>
        <taxon>Pseudomonadati</taxon>
        <taxon>Pseudomonadota</taxon>
        <taxon>Alphaproteobacteria</taxon>
        <taxon>Rhodospirillales</taxon>
        <taxon>Terasakiellaceae</taxon>
        <taxon>Terasakiella</taxon>
    </lineage>
</organism>
<keyword evidence="3" id="KW-1185">Reference proteome</keyword>
<dbReference type="Pfam" id="PF04400">
    <property type="entry name" value="NqrM"/>
    <property type="match status" value="1"/>
</dbReference>
<keyword evidence="1" id="KW-0472">Membrane</keyword>
<dbReference type="PANTHER" id="PTHR40691">
    <property type="entry name" value="(NA+)-NQR MATURATION NQRM"/>
    <property type="match status" value="1"/>
</dbReference>
<evidence type="ECO:0000313" key="3">
    <source>
        <dbReference type="Proteomes" id="UP000231658"/>
    </source>
</evidence>
<protein>
    <recommendedName>
        <fullName evidence="4">(Na+)-NQR maturation NqrM</fullName>
    </recommendedName>
</protein>
<name>A0A1C3RJQ1_9PROT</name>
<keyword evidence="1" id="KW-1133">Transmembrane helix</keyword>
<dbReference type="STRING" id="1867952.MTBPR1_50237"/>
<feature type="transmembrane region" description="Helical" evidence="1">
    <location>
        <begin position="6"/>
        <end position="24"/>
    </location>
</feature>
<gene>
    <name evidence="2" type="ORF">MTBPR1_50237</name>
</gene>
<dbReference type="RefSeq" id="WP_069189499.1">
    <property type="nucleotide sequence ID" value="NZ_FLYE01000044.1"/>
</dbReference>
<evidence type="ECO:0000256" key="1">
    <source>
        <dbReference type="SAM" id="Phobius"/>
    </source>
</evidence>
<sequence>MEQFLLAFGVIILVVAGMAVGVMFKRKPIQGSCGGLNAISDADHCVVCKRPHDPNSCYQRKLRERMGVEEAEH</sequence>
<dbReference type="OrthoDB" id="8455822at2"/>
<proteinExistence type="predicted"/>
<dbReference type="InterPro" id="IPR007495">
    <property type="entry name" value="NqrM"/>
</dbReference>
<dbReference type="Proteomes" id="UP000231658">
    <property type="component" value="Unassembled WGS sequence"/>
</dbReference>
<dbReference type="AlphaFoldDB" id="A0A1C3RJQ1"/>
<reference evidence="2 3" key="1">
    <citation type="submission" date="2016-07" db="EMBL/GenBank/DDBJ databases">
        <authorList>
            <person name="Lefevre C.T."/>
        </authorList>
    </citation>
    <scope>NUCLEOTIDE SEQUENCE [LARGE SCALE GENOMIC DNA]</scope>
    <source>
        <strain evidence="2">PR1</strain>
    </source>
</reference>
<evidence type="ECO:0000313" key="2">
    <source>
        <dbReference type="EMBL" id="SCA57481.1"/>
    </source>
</evidence>
<evidence type="ECO:0008006" key="4">
    <source>
        <dbReference type="Google" id="ProtNLM"/>
    </source>
</evidence>
<dbReference type="EMBL" id="FLYE01000044">
    <property type="protein sequence ID" value="SCA57481.1"/>
    <property type="molecule type" value="Genomic_DNA"/>
</dbReference>
<dbReference type="PANTHER" id="PTHR40691:SF3">
    <property type="entry name" value="(NA+)-NQR MATURATION NQRM"/>
    <property type="match status" value="1"/>
</dbReference>
<keyword evidence="1" id="KW-0812">Transmembrane</keyword>
<accession>A0A1C3RJQ1</accession>